<proteinExistence type="predicted"/>
<keyword evidence="1" id="KW-0238">DNA-binding</keyword>
<reference evidence="1 2" key="1">
    <citation type="submission" date="2020-08" db="EMBL/GenBank/DDBJ databases">
        <title>Sequencing the genomes of 1000 actinobacteria strains.</title>
        <authorList>
            <person name="Klenk H.-P."/>
        </authorList>
    </citation>
    <scope>NUCLEOTIDE SEQUENCE [LARGE SCALE GENOMIC DNA]</scope>
    <source>
        <strain evidence="1 2">DSM 45823</strain>
    </source>
</reference>
<gene>
    <name evidence="1" type="ORF">HNR21_000850</name>
</gene>
<keyword evidence="2" id="KW-1185">Reference proteome</keyword>
<evidence type="ECO:0000313" key="1">
    <source>
        <dbReference type="EMBL" id="MBA9001968.1"/>
    </source>
</evidence>
<accession>A0A7W3MUA4</accession>
<dbReference type="Proteomes" id="UP000539313">
    <property type="component" value="Unassembled WGS sequence"/>
</dbReference>
<name>A0A7W3MUA4_9ACTN</name>
<dbReference type="InterPro" id="IPR004401">
    <property type="entry name" value="YbaB/EbfC"/>
</dbReference>
<evidence type="ECO:0000313" key="2">
    <source>
        <dbReference type="Proteomes" id="UP000539313"/>
    </source>
</evidence>
<protein>
    <submittedName>
        <fullName evidence="1">DNA-binding protein YbaB</fullName>
    </submittedName>
</protein>
<dbReference type="Pfam" id="PF02575">
    <property type="entry name" value="YbaB_DNA_bd"/>
    <property type="match status" value="1"/>
</dbReference>
<dbReference type="InterPro" id="IPR036894">
    <property type="entry name" value="YbaB-like_sf"/>
</dbReference>
<dbReference type="AlphaFoldDB" id="A0A7W3MUA4"/>
<dbReference type="EMBL" id="JACJII010000001">
    <property type="protein sequence ID" value="MBA9001968.1"/>
    <property type="molecule type" value="Genomic_DNA"/>
</dbReference>
<dbReference type="RefSeq" id="WP_157996112.1">
    <property type="nucleotide sequence ID" value="NZ_JACJII010000001.1"/>
</dbReference>
<dbReference type="Gene3D" id="3.30.1310.10">
    <property type="entry name" value="Nucleoid-associated protein YbaB-like domain"/>
    <property type="match status" value="1"/>
</dbReference>
<comment type="caution">
    <text evidence="1">The sequence shown here is derived from an EMBL/GenBank/DDBJ whole genome shotgun (WGS) entry which is preliminary data.</text>
</comment>
<organism evidence="1 2">
    <name type="scientific">Thermomonospora cellulosilytica</name>
    <dbReference type="NCBI Taxonomy" id="1411118"/>
    <lineage>
        <taxon>Bacteria</taxon>
        <taxon>Bacillati</taxon>
        <taxon>Actinomycetota</taxon>
        <taxon>Actinomycetes</taxon>
        <taxon>Streptosporangiales</taxon>
        <taxon>Thermomonosporaceae</taxon>
        <taxon>Thermomonospora</taxon>
    </lineage>
</organism>
<dbReference type="GO" id="GO:0003677">
    <property type="term" value="F:DNA binding"/>
    <property type="evidence" value="ECO:0007669"/>
    <property type="project" value="UniProtKB-KW"/>
</dbReference>
<dbReference type="SUPFAM" id="SSF82607">
    <property type="entry name" value="YbaB-like"/>
    <property type="match status" value="1"/>
</dbReference>
<sequence>MDYSLGSASFDRFQAAMEQDAERMRGFQERMSQIRGRGEAADGRIVAEVDSEGGLTALDMDPRVLRMPLEDISAEIRKAVNAAFKDFQDQAAAMAAELYGTKDEDPEKILADPSALLSKVEELGNNFAVQLQDMVRELNAQQQRAKDIAAGMNPPRDPR</sequence>